<dbReference type="GO" id="GO:0016787">
    <property type="term" value="F:hydrolase activity"/>
    <property type="evidence" value="ECO:0007669"/>
    <property type="project" value="UniProtKB-KW"/>
</dbReference>
<dbReference type="Gene3D" id="3.30.379.10">
    <property type="entry name" value="Chitobiase/beta-hexosaminidase domain 2-like"/>
    <property type="match status" value="1"/>
</dbReference>
<dbReference type="PANTHER" id="PTHR12872:SF1">
    <property type="entry name" value="ALPHA-N-ACETYLGLUCOSAMINIDASE"/>
    <property type="match status" value="1"/>
</dbReference>
<reference evidence="6" key="1">
    <citation type="submission" date="2020-12" db="EMBL/GenBank/DDBJ databases">
        <title>Metabolic potential, ecology and presence of endohyphal bacteria is reflected in genomic diversity of Mucoromycotina.</title>
        <authorList>
            <person name="Muszewska A."/>
            <person name="Okrasinska A."/>
            <person name="Steczkiewicz K."/>
            <person name="Drgas O."/>
            <person name="Orlowska M."/>
            <person name="Perlinska-Lenart U."/>
            <person name="Aleksandrzak-Piekarczyk T."/>
            <person name="Szatraj K."/>
            <person name="Zielenkiewicz U."/>
            <person name="Pilsyk S."/>
            <person name="Malc E."/>
            <person name="Mieczkowski P."/>
            <person name="Kruszewska J.S."/>
            <person name="Biernat P."/>
            <person name="Pawlowska J."/>
        </authorList>
    </citation>
    <scope>NUCLEOTIDE SEQUENCE</scope>
    <source>
        <strain evidence="6">WA0000067209</strain>
    </source>
</reference>
<evidence type="ECO:0000259" key="3">
    <source>
        <dbReference type="Pfam" id="PF05089"/>
    </source>
</evidence>
<dbReference type="Gene3D" id="3.20.20.80">
    <property type="entry name" value="Glycosidases"/>
    <property type="match status" value="1"/>
</dbReference>
<dbReference type="InterPro" id="IPR024732">
    <property type="entry name" value="NAGLU_C"/>
</dbReference>
<protein>
    <recommendedName>
        <fullName evidence="8">Alpha-N-acetylglucosaminidase</fullName>
    </recommendedName>
</protein>
<dbReference type="InterPro" id="IPR024240">
    <property type="entry name" value="NAGLU_N"/>
</dbReference>
<dbReference type="PANTHER" id="PTHR12872">
    <property type="entry name" value="ALPHA-N-ACETYLGLUCOSAMINIDASE"/>
    <property type="match status" value="1"/>
</dbReference>
<keyword evidence="1" id="KW-0378">Hydrolase</keyword>
<evidence type="ECO:0008006" key="8">
    <source>
        <dbReference type="Google" id="ProtNLM"/>
    </source>
</evidence>
<dbReference type="Gene3D" id="1.20.120.670">
    <property type="entry name" value="N-acetyl-b-d-glucoasminidase"/>
    <property type="match status" value="1"/>
</dbReference>
<evidence type="ECO:0000313" key="7">
    <source>
        <dbReference type="Proteomes" id="UP000654370"/>
    </source>
</evidence>
<dbReference type="Pfam" id="PF05089">
    <property type="entry name" value="NAGLU"/>
    <property type="match status" value="1"/>
</dbReference>
<feature type="domain" description="Alpha-N-acetylglucosaminidase C-terminal" evidence="5">
    <location>
        <begin position="469"/>
        <end position="737"/>
    </location>
</feature>
<name>A0A8H7PD33_MORIS</name>
<dbReference type="InterPro" id="IPR017853">
    <property type="entry name" value="GH"/>
</dbReference>
<keyword evidence="7" id="KW-1185">Reference proteome</keyword>
<keyword evidence="2" id="KW-0732">Signal</keyword>
<dbReference type="InterPro" id="IPR007781">
    <property type="entry name" value="NAGLU"/>
</dbReference>
<dbReference type="AlphaFoldDB" id="A0A8H7PD33"/>
<evidence type="ECO:0000256" key="1">
    <source>
        <dbReference type="ARBA" id="ARBA00022801"/>
    </source>
</evidence>
<gene>
    <name evidence="6" type="ORF">INT43_008069</name>
</gene>
<dbReference type="Pfam" id="PF12971">
    <property type="entry name" value="NAGLU_N"/>
    <property type="match status" value="1"/>
</dbReference>
<evidence type="ECO:0000256" key="2">
    <source>
        <dbReference type="SAM" id="SignalP"/>
    </source>
</evidence>
<dbReference type="SUPFAM" id="SSF51445">
    <property type="entry name" value="(Trans)glycosidases"/>
    <property type="match status" value="1"/>
</dbReference>
<feature type="signal peptide" evidence="2">
    <location>
        <begin position="1"/>
        <end position="21"/>
    </location>
</feature>
<organism evidence="6 7">
    <name type="scientific">Mortierella isabellina</name>
    <name type="common">Filamentous fungus</name>
    <name type="synonym">Umbelopsis isabellina</name>
    <dbReference type="NCBI Taxonomy" id="91625"/>
    <lineage>
        <taxon>Eukaryota</taxon>
        <taxon>Fungi</taxon>
        <taxon>Fungi incertae sedis</taxon>
        <taxon>Mucoromycota</taxon>
        <taxon>Mucoromycotina</taxon>
        <taxon>Umbelopsidomycetes</taxon>
        <taxon>Umbelopsidales</taxon>
        <taxon>Umbelopsidaceae</taxon>
        <taxon>Umbelopsis</taxon>
    </lineage>
</organism>
<dbReference type="Proteomes" id="UP000654370">
    <property type="component" value="Unassembled WGS sequence"/>
</dbReference>
<proteinExistence type="predicted"/>
<dbReference type="Pfam" id="PF12972">
    <property type="entry name" value="NAGLU_C"/>
    <property type="match status" value="1"/>
</dbReference>
<dbReference type="EMBL" id="JAEPQZ010000019">
    <property type="protein sequence ID" value="KAG2171689.1"/>
    <property type="molecule type" value="Genomic_DNA"/>
</dbReference>
<dbReference type="InterPro" id="IPR029018">
    <property type="entry name" value="Hex-like_dom2"/>
</dbReference>
<sequence length="745" mass="84103">MVKYSLLSGLALLSAVGHTFGVSTAGIESLVARRLPEYTDKFEFELTDNVSQNSSSSYDEYQVQSTKGRIKVMASTLSGLNRGLYAYLTEVAQTDTYWTGSYLDVNGAPLPNESLSGSSFVKWRYYFNTVTFSYTSAFWSWEEWELQLDWLALRGVNLPLQWLGYEKILVDTFRHVGMTDDQISTFLSGPGFQAWNRFGNIQGSWNGTLPLAWVNDQFELGKKVASRMVELGMTPVMPAFTGFVPRAFVDIHNSSNLVNSSQWNGFPERNTYDTLLEPQAPMFAEMQKYFITQQKKDFGNISSVYTLDQFNELTPASGDASYLKATANSTIESLKAVDPNAVWMMQGWLFFNLESFWTNDRIEAFLSGVTNNQDMLILDLYSEVVPQWQRTKSYFQKSWIWCYLHDFGGNMGLYGNMHNETVVPVETQGKSDSMVGMGVTMEGQEGNEITYDLVLDQAWSKTPVETASWVQAWAKRRYQGKSTTPVLQAWEILRTSVYSNNDTNVPAVPRSLVVVEPATSGLLTSGPRQTQPTVISYDPKVLIKAWRLLVEAATKNPKLLSIAPFHHDLTDVTRQVLANAVIPAYNDLISAWNATSSTGTSVQTAGKKLIQIVATLDKVLYTDPDFMLAKYIKDAVANAHSKSSQAYFEYNLKNQVTLWGPLGEINDYAAKEWAGLVGQYYQVRWQMFIDYLLKTTPDTYNSSSFESDIYNFEQNWNSQRWSGPWTTRGNLLEIIKSSTVLKELA</sequence>
<evidence type="ECO:0000259" key="5">
    <source>
        <dbReference type="Pfam" id="PF12972"/>
    </source>
</evidence>
<feature type="domain" description="Alpha-N-acetylglucosaminidase tim-barrel" evidence="3">
    <location>
        <begin position="124"/>
        <end position="461"/>
    </location>
</feature>
<feature type="chain" id="PRO_5034241300" description="Alpha-N-acetylglucosaminidase" evidence="2">
    <location>
        <begin position="22"/>
        <end position="745"/>
    </location>
</feature>
<dbReference type="InterPro" id="IPR024733">
    <property type="entry name" value="NAGLU_tim-barrel"/>
</dbReference>
<accession>A0A8H7PD33</accession>
<evidence type="ECO:0000313" key="6">
    <source>
        <dbReference type="EMBL" id="KAG2171689.1"/>
    </source>
</evidence>
<comment type="caution">
    <text evidence="6">The sequence shown here is derived from an EMBL/GenBank/DDBJ whole genome shotgun (WGS) entry which is preliminary data.</text>
</comment>
<dbReference type="OrthoDB" id="64736at2759"/>
<feature type="domain" description="Alpha-N-acetylglucosaminidase N-terminal" evidence="4">
    <location>
        <begin position="26"/>
        <end position="111"/>
    </location>
</feature>
<evidence type="ECO:0000259" key="4">
    <source>
        <dbReference type="Pfam" id="PF12971"/>
    </source>
</evidence>